<evidence type="ECO:0000256" key="1">
    <source>
        <dbReference type="ARBA" id="ARBA00022884"/>
    </source>
</evidence>
<dbReference type="SUPFAM" id="SSF54928">
    <property type="entry name" value="RNA-binding domain, RBD"/>
    <property type="match status" value="1"/>
</dbReference>
<dbReference type="PANTHER" id="PTHR23189">
    <property type="entry name" value="RNA RECOGNITION MOTIF-CONTAINING"/>
    <property type="match status" value="1"/>
</dbReference>
<dbReference type="AlphaFoldDB" id="A0A9P7YD15"/>
<evidence type="ECO:0000313" key="5">
    <source>
        <dbReference type="EMBL" id="KAG9231638.1"/>
    </source>
</evidence>
<feature type="compositionally biased region" description="Polar residues" evidence="3">
    <location>
        <begin position="341"/>
        <end position="363"/>
    </location>
</feature>
<feature type="domain" description="RRM" evidence="4">
    <location>
        <begin position="512"/>
        <end position="596"/>
    </location>
</feature>
<dbReference type="PROSITE" id="PS50102">
    <property type="entry name" value="RRM"/>
    <property type="match status" value="1"/>
</dbReference>
<dbReference type="OrthoDB" id="417481at2759"/>
<protein>
    <submittedName>
        <fullName evidence="5">RNA recognition motif 2-domain-containing protein</fullName>
    </submittedName>
</protein>
<comment type="caution">
    <text evidence="5">The sequence shown here is derived from an EMBL/GenBank/DDBJ whole genome shotgun (WGS) entry which is preliminary data.</text>
</comment>
<keyword evidence="1 2" id="KW-0694">RNA-binding</keyword>
<dbReference type="InterPro" id="IPR000504">
    <property type="entry name" value="RRM_dom"/>
</dbReference>
<dbReference type="Pfam" id="PF04059">
    <property type="entry name" value="RRM_2"/>
    <property type="match status" value="1"/>
</dbReference>
<keyword evidence="6" id="KW-1185">Reference proteome</keyword>
<reference evidence="5" key="1">
    <citation type="journal article" date="2021" name="IMA Fungus">
        <title>Genomic characterization of three marine fungi, including Emericellopsis atlantica sp. nov. with signatures of a generalist lifestyle and marine biomass degradation.</title>
        <authorList>
            <person name="Hagestad O.C."/>
            <person name="Hou L."/>
            <person name="Andersen J.H."/>
            <person name="Hansen E.H."/>
            <person name="Altermark B."/>
            <person name="Li C."/>
            <person name="Kuhnert E."/>
            <person name="Cox R.J."/>
            <person name="Crous P.W."/>
            <person name="Spatafora J.W."/>
            <person name="Lail K."/>
            <person name="Amirebrahimi M."/>
            <person name="Lipzen A."/>
            <person name="Pangilinan J."/>
            <person name="Andreopoulos W."/>
            <person name="Hayes R.D."/>
            <person name="Ng V."/>
            <person name="Grigoriev I.V."/>
            <person name="Jackson S.A."/>
            <person name="Sutton T.D.S."/>
            <person name="Dobson A.D.W."/>
            <person name="Rama T."/>
        </authorList>
    </citation>
    <scope>NUCLEOTIDE SEQUENCE</scope>
    <source>
        <strain evidence="5">TRa018bII</strain>
    </source>
</reference>
<feature type="region of interest" description="Disordered" evidence="3">
    <location>
        <begin position="1"/>
        <end position="51"/>
    </location>
</feature>
<accession>A0A9P7YD15</accession>
<dbReference type="Proteomes" id="UP000824998">
    <property type="component" value="Unassembled WGS sequence"/>
</dbReference>
<dbReference type="InterPro" id="IPR034862">
    <property type="entry name" value="Fungal_Mei2-like_RRM3"/>
</dbReference>
<dbReference type="Gene3D" id="3.30.70.330">
    <property type="match status" value="1"/>
</dbReference>
<evidence type="ECO:0000256" key="2">
    <source>
        <dbReference type="PROSITE-ProRule" id="PRU00176"/>
    </source>
</evidence>
<gene>
    <name evidence="5" type="ORF">BJ875DRAFT_382507</name>
</gene>
<dbReference type="CDD" id="cd12532">
    <property type="entry name" value="RRM3_MEI2_fungi"/>
    <property type="match status" value="1"/>
</dbReference>
<evidence type="ECO:0000256" key="3">
    <source>
        <dbReference type="SAM" id="MobiDB-lite"/>
    </source>
</evidence>
<dbReference type="GO" id="GO:0003723">
    <property type="term" value="F:RNA binding"/>
    <property type="evidence" value="ECO:0007669"/>
    <property type="project" value="UniProtKB-UniRule"/>
</dbReference>
<feature type="region of interest" description="Disordered" evidence="3">
    <location>
        <begin position="341"/>
        <end position="381"/>
    </location>
</feature>
<proteinExistence type="predicted"/>
<feature type="compositionally biased region" description="Basic and acidic residues" evidence="3">
    <location>
        <begin position="668"/>
        <end position="680"/>
    </location>
</feature>
<name>A0A9P7YD15_9HELO</name>
<evidence type="ECO:0000313" key="6">
    <source>
        <dbReference type="Proteomes" id="UP000824998"/>
    </source>
</evidence>
<organism evidence="5 6">
    <name type="scientific">Amylocarpus encephaloides</name>
    <dbReference type="NCBI Taxonomy" id="45428"/>
    <lineage>
        <taxon>Eukaryota</taxon>
        <taxon>Fungi</taxon>
        <taxon>Dikarya</taxon>
        <taxon>Ascomycota</taxon>
        <taxon>Pezizomycotina</taxon>
        <taxon>Leotiomycetes</taxon>
        <taxon>Helotiales</taxon>
        <taxon>Helotiales incertae sedis</taxon>
        <taxon>Amylocarpus</taxon>
    </lineage>
</organism>
<dbReference type="EMBL" id="MU251589">
    <property type="protein sequence ID" value="KAG9231638.1"/>
    <property type="molecule type" value="Genomic_DNA"/>
</dbReference>
<evidence type="ECO:0000259" key="4">
    <source>
        <dbReference type="PROSITE" id="PS50102"/>
    </source>
</evidence>
<dbReference type="InterPro" id="IPR012677">
    <property type="entry name" value="Nucleotide-bd_a/b_plait_sf"/>
</dbReference>
<feature type="compositionally biased region" description="Low complexity" evidence="3">
    <location>
        <begin position="1"/>
        <end position="15"/>
    </location>
</feature>
<sequence>MLSTSPHSSSGSNSSFDATPESKLTVFSPEDQAKSLGSKIRSNATTNDHQDPFVTSKAKEVKLSATASAFQPFGIRPASNAYVSSTVCNSSSPLSSSNFESNKNNMMSSAEMDQFGTFTTDTGASRCMKVVSIYGAQAEELVKASLEKLRKTGWEHKGSERVAAVDSTTVYIRESNIADAAKVYTALKIDNLEHLEVSYVPPTAFGQAVSPQRTLPSSHEGQVYLEVTYPADRAVNKGEVVLGLVELLSVEGPLCAWQKLPSAQPGAFRILAEFYDSAIAVRAVNRLHQMHGGGTIELIANQHNPDGTTLPKLNASPLKTPTRQSTDQTTILTDQLGNMAFTQTPGSAGRSSPYTLNMSPSSVDRSRSYGPNMGMNRTPGSINRLNGFHSHGALHRTTPGSINRSGLLGTALQAMNQQMFTPPVYQYSNIDQASMGPVAFPQQNQPLAMTFAPATPASSRGMGQYPHSVGSGRRQNAIKVPPQQNRRHGNPAAGQHNHVDTGRIQEGMDVRTTVMLRNIPNKVDQAMLKSIIDESSFGRYDFMYLRIDFSNNCNVGYAFINFVDPLDIVQFVHARSNQKWHRFKSDKVAEVSYATIQGRDCLIQKFRNSSVMLEPPHYRPKLFLTVHDPFGRAGQEDQFPGSDNASKLKRSCENAEHVGLFAPSAGQHLRDEQRRRHSQYDRGTSLAEQEEYNYEAYEYDNSRGFYNQYPSCRQNRKILPNIE</sequence>
<feature type="region of interest" description="Disordered" evidence="3">
    <location>
        <begin position="663"/>
        <end position="687"/>
    </location>
</feature>
<dbReference type="InterPro" id="IPR035979">
    <property type="entry name" value="RBD_domain_sf"/>
</dbReference>
<dbReference type="InterPro" id="IPR007201">
    <property type="entry name" value="Mei2-like_Rrm_C"/>
</dbReference>